<evidence type="ECO:0000313" key="4">
    <source>
        <dbReference type="Proteomes" id="UP000198310"/>
    </source>
</evidence>
<feature type="domain" description="DUF4397" evidence="2">
    <location>
        <begin position="44"/>
        <end position="166"/>
    </location>
</feature>
<keyword evidence="4" id="KW-1185">Reference proteome</keyword>
<feature type="signal peptide" evidence="1">
    <location>
        <begin position="1"/>
        <end position="21"/>
    </location>
</feature>
<sequence length="265" mass="27100">MKFSFASFFTKLTLATSVASALVGCDDPDYATPSPVTTSTVGQAQVTVVNASPGATGTTVTVDNAAFGTALPYLSATNATAVNAGLRLFEFSEPTNIKTASGTTIVPASRTSFSGGTNYLTFITDAPTRAAAGTDVGGIRTLTLTTSLAAPANADNARIRFVNLSSSGTYGIFNSITQASLFSAAPTRAYRGLTTGTGASLVTFANFTEVPAATYTLDVRSAVTTPLVGTQQVITFAKGKSYTLYVRGIAGNNATPLGISVVQHN</sequence>
<dbReference type="RefSeq" id="WP_045687106.1">
    <property type="nucleotide sequence ID" value="NZ_FZNS01000005.1"/>
</dbReference>
<feature type="chain" id="PRO_5011301828" description="DUF4397 domain-containing protein" evidence="1">
    <location>
        <begin position="22"/>
        <end position="265"/>
    </location>
</feature>
<name>A0A238YER3_9BACT</name>
<dbReference type="AlphaFoldDB" id="A0A238YER3"/>
<proteinExistence type="predicted"/>
<accession>A0A238YER3</accession>
<reference evidence="4" key="1">
    <citation type="submission" date="2017-06" db="EMBL/GenBank/DDBJ databases">
        <authorList>
            <person name="Varghese N."/>
            <person name="Submissions S."/>
        </authorList>
    </citation>
    <scope>NUCLEOTIDE SEQUENCE [LARGE SCALE GENOMIC DNA]</scope>
    <source>
        <strain evidence="4">DSM 28041</strain>
    </source>
</reference>
<dbReference type="Proteomes" id="UP000198310">
    <property type="component" value="Unassembled WGS sequence"/>
</dbReference>
<organism evidence="3 4">
    <name type="scientific">Hymenobacter mucosus</name>
    <dbReference type="NCBI Taxonomy" id="1411120"/>
    <lineage>
        <taxon>Bacteria</taxon>
        <taxon>Pseudomonadati</taxon>
        <taxon>Bacteroidota</taxon>
        <taxon>Cytophagia</taxon>
        <taxon>Cytophagales</taxon>
        <taxon>Hymenobacteraceae</taxon>
        <taxon>Hymenobacter</taxon>
    </lineage>
</organism>
<dbReference type="EMBL" id="FZNS01000005">
    <property type="protein sequence ID" value="SNR69637.1"/>
    <property type="molecule type" value="Genomic_DNA"/>
</dbReference>
<dbReference type="Pfam" id="PF14344">
    <property type="entry name" value="DUF4397"/>
    <property type="match status" value="1"/>
</dbReference>
<keyword evidence="1" id="KW-0732">Signal</keyword>
<evidence type="ECO:0000259" key="2">
    <source>
        <dbReference type="Pfam" id="PF14344"/>
    </source>
</evidence>
<gene>
    <name evidence="3" type="ORF">SAMN06269173_105187</name>
</gene>
<evidence type="ECO:0000256" key="1">
    <source>
        <dbReference type="SAM" id="SignalP"/>
    </source>
</evidence>
<protein>
    <recommendedName>
        <fullName evidence="2">DUF4397 domain-containing protein</fullName>
    </recommendedName>
</protein>
<evidence type="ECO:0000313" key="3">
    <source>
        <dbReference type="EMBL" id="SNR69637.1"/>
    </source>
</evidence>
<dbReference type="PROSITE" id="PS51257">
    <property type="entry name" value="PROKAR_LIPOPROTEIN"/>
    <property type="match status" value="1"/>
</dbReference>
<dbReference type="InterPro" id="IPR025510">
    <property type="entry name" value="DUF4397"/>
</dbReference>